<dbReference type="InterPro" id="IPR001457">
    <property type="entry name" value="NADH_UbQ/plastoQ_OxRdtase_su6"/>
</dbReference>
<name>A0A381WLJ7_9ZZZZ</name>
<dbReference type="Gene3D" id="1.20.120.1200">
    <property type="entry name" value="NADH-ubiquinone/plastoquinone oxidoreductase chain 6, subunit NuoJ"/>
    <property type="match status" value="1"/>
</dbReference>
<organism evidence="2">
    <name type="scientific">marine metagenome</name>
    <dbReference type="NCBI Taxonomy" id="408172"/>
    <lineage>
        <taxon>unclassified sequences</taxon>
        <taxon>metagenomes</taxon>
        <taxon>ecological metagenomes</taxon>
    </lineage>
</organism>
<dbReference type="GO" id="GO:0008137">
    <property type="term" value="F:NADH dehydrogenase (ubiquinone) activity"/>
    <property type="evidence" value="ECO:0007669"/>
    <property type="project" value="InterPro"/>
</dbReference>
<feature type="transmembrane region" description="Helical" evidence="1">
    <location>
        <begin position="12"/>
        <end position="31"/>
    </location>
</feature>
<protein>
    <recommendedName>
        <fullName evidence="3">NADH-quinone oxidoreductase subunit J</fullName>
    </recommendedName>
</protein>
<evidence type="ECO:0000313" key="2">
    <source>
        <dbReference type="EMBL" id="SVA52847.1"/>
    </source>
</evidence>
<dbReference type="PANTHER" id="PTHR33269:SF17">
    <property type="entry name" value="NADH-UBIQUINONE OXIDOREDUCTASE CHAIN 6"/>
    <property type="match status" value="1"/>
</dbReference>
<feature type="transmembrane region" description="Helical" evidence="1">
    <location>
        <begin position="154"/>
        <end position="176"/>
    </location>
</feature>
<gene>
    <name evidence="2" type="ORF">METZ01_LOCUS105701</name>
</gene>
<dbReference type="PANTHER" id="PTHR33269">
    <property type="entry name" value="NADH-UBIQUINONE OXIDOREDUCTASE CHAIN 6"/>
    <property type="match status" value="1"/>
</dbReference>
<dbReference type="EMBL" id="UINC01012049">
    <property type="protein sequence ID" value="SVA52847.1"/>
    <property type="molecule type" value="Genomic_DNA"/>
</dbReference>
<feature type="transmembrane region" description="Helical" evidence="1">
    <location>
        <begin position="38"/>
        <end position="56"/>
    </location>
</feature>
<keyword evidence="1" id="KW-0472">Membrane</keyword>
<dbReference type="AlphaFoldDB" id="A0A381WLJ7"/>
<feature type="transmembrane region" description="Helical" evidence="1">
    <location>
        <begin position="98"/>
        <end position="117"/>
    </location>
</feature>
<proteinExistence type="predicted"/>
<accession>A0A381WLJ7</accession>
<dbReference type="InterPro" id="IPR042106">
    <property type="entry name" value="Nuo/plastoQ_OxRdtase_6_NuoJ"/>
</dbReference>
<evidence type="ECO:0008006" key="3">
    <source>
        <dbReference type="Google" id="ProtNLM"/>
    </source>
</evidence>
<reference evidence="2" key="1">
    <citation type="submission" date="2018-05" db="EMBL/GenBank/DDBJ databases">
        <authorList>
            <person name="Lanie J.A."/>
            <person name="Ng W.-L."/>
            <person name="Kazmierczak K.M."/>
            <person name="Andrzejewski T.M."/>
            <person name="Davidsen T.M."/>
            <person name="Wayne K.J."/>
            <person name="Tettelin H."/>
            <person name="Glass J.I."/>
            <person name="Rusch D."/>
            <person name="Podicherti R."/>
            <person name="Tsui H.-C.T."/>
            <person name="Winkler M.E."/>
        </authorList>
    </citation>
    <scope>NUCLEOTIDE SEQUENCE</scope>
</reference>
<evidence type="ECO:0000256" key="1">
    <source>
        <dbReference type="SAM" id="Phobius"/>
    </source>
</evidence>
<keyword evidence="1" id="KW-0812">Transmembrane</keyword>
<sequence length="184" mass="19818">MFEFDLFELTRATVTTVVGLTAVLASFGVILCSSPIYCALYLIGHMICLALLFLLYNAEFVAAVQIIVYAGAVMILFLFIIALLGGKKEIQEPSTERSLAVVFVATMLAELFLSATVGPTKPVEGAFDVQTVAEVGGSAKAIGLELFSRHLVSFELASCLLLVATVGIICLSKFSYIPVRRRVK</sequence>
<dbReference type="Pfam" id="PF00499">
    <property type="entry name" value="Oxidored_q3"/>
    <property type="match status" value="1"/>
</dbReference>
<feature type="transmembrane region" description="Helical" evidence="1">
    <location>
        <begin position="62"/>
        <end position="86"/>
    </location>
</feature>
<keyword evidence="1" id="KW-1133">Transmembrane helix</keyword>